<sequence length="160" mass="17767">MRPSGRLRSLAVLELVNIPLWGFVLVSLFPASVANLAGFAAFAMLLAQGSAYWWLKLRQVRRRESFPAGLDGFASLRRWNPWWLAVVVAVCGGLTVAAPGAGTLPGLGLALFAVVEHVNYFHVQLSYDNRADLARLGRHGLRPAHLARDLRRWRRAWRAG</sequence>
<keyword evidence="3" id="KW-1185">Reference proteome</keyword>
<name>A0A562UQL9_9ACTN</name>
<feature type="transmembrane region" description="Helical" evidence="1">
    <location>
        <begin position="82"/>
        <end position="102"/>
    </location>
</feature>
<evidence type="ECO:0000313" key="2">
    <source>
        <dbReference type="EMBL" id="TWJ07897.1"/>
    </source>
</evidence>
<evidence type="ECO:0000256" key="1">
    <source>
        <dbReference type="SAM" id="Phobius"/>
    </source>
</evidence>
<dbReference type="OrthoDB" id="4826010at2"/>
<proteinExistence type="predicted"/>
<organism evidence="2 3">
    <name type="scientific">Stackebrandtia albiflava</name>
    <dbReference type="NCBI Taxonomy" id="406432"/>
    <lineage>
        <taxon>Bacteria</taxon>
        <taxon>Bacillati</taxon>
        <taxon>Actinomycetota</taxon>
        <taxon>Actinomycetes</taxon>
        <taxon>Glycomycetales</taxon>
        <taxon>Glycomycetaceae</taxon>
        <taxon>Stackebrandtia</taxon>
    </lineage>
</organism>
<feature type="transmembrane region" description="Helical" evidence="1">
    <location>
        <begin position="12"/>
        <end position="30"/>
    </location>
</feature>
<gene>
    <name evidence="2" type="ORF">LX16_4679</name>
</gene>
<accession>A0A562UQL9</accession>
<dbReference type="AlphaFoldDB" id="A0A562UQL9"/>
<dbReference type="Proteomes" id="UP000321617">
    <property type="component" value="Unassembled WGS sequence"/>
</dbReference>
<evidence type="ECO:0000313" key="3">
    <source>
        <dbReference type="Proteomes" id="UP000321617"/>
    </source>
</evidence>
<feature type="transmembrane region" description="Helical" evidence="1">
    <location>
        <begin position="36"/>
        <end position="55"/>
    </location>
</feature>
<dbReference type="RefSeq" id="WP_147143223.1">
    <property type="nucleotide sequence ID" value="NZ_BAABIJ010000005.1"/>
</dbReference>
<keyword evidence="1" id="KW-0472">Membrane</keyword>
<dbReference type="EMBL" id="VLLL01000009">
    <property type="protein sequence ID" value="TWJ07897.1"/>
    <property type="molecule type" value="Genomic_DNA"/>
</dbReference>
<reference evidence="2 3" key="1">
    <citation type="journal article" date="2013" name="Stand. Genomic Sci.">
        <title>Genomic Encyclopedia of Type Strains, Phase I: The one thousand microbial genomes (KMG-I) project.</title>
        <authorList>
            <person name="Kyrpides N.C."/>
            <person name="Woyke T."/>
            <person name="Eisen J.A."/>
            <person name="Garrity G."/>
            <person name="Lilburn T.G."/>
            <person name="Beck B.J."/>
            <person name="Whitman W.B."/>
            <person name="Hugenholtz P."/>
            <person name="Klenk H.P."/>
        </authorList>
    </citation>
    <scope>NUCLEOTIDE SEQUENCE [LARGE SCALE GENOMIC DNA]</scope>
    <source>
        <strain evidence="2 3">DSM 45044</strain>
    </source>
</reference>
<protein>
    <submittedName>
        <fullName evidence="2">Uncharacterized protein</fullName>
    </submittedName>
</protein>
<comment type="caution">
    <text evidence="2">The sequence shown here is derived from an EMBL/GenBank/DDBJ whole genome shotgun (WGS) entry which is preliminary data.</text>
</comment>
<keyword evidence="1" id="KW-0812">Transmembrane</keyword>
<keyword evidence="1" id="KW-1133">Transmembrane helix</keyword>